<gene>
    <name evidence="1" type="ORF">T07_13611</name>
</gene>
<name>A0A0V0SCH5_9BILA</name>
<organism evidence="1 2">
    <name type="scientific">Trichinella nelsoni</name>
    <dbReference type="NCBI Taxonomy" id="6336"/>
    <lineage>
        <taxon>Eukaryota</taxon>
        <taxon>Metazoa</taxon>
        <taxon>Ecdysozoa</taxon>
        <taxon>Nematoda</taxon>
        <taxon>Enoplea</taxon>
        <taxon>Dorylaimia</taxon>
        <taxon>Trichinellida</taxon>
        <taxon>Trichinellidae</taxon>
        <taxon>Trichinella</taxon>
    </lineage>
</organism>
<sequence>MSGTPFSIIIGRVDKRPSFAPAKPALVKWHRSRPGARALRETFPLPLMLPLLLLLLYPPP</sequence>
<comment type="caution">
    <text evidence="1">The sequence shown here is derived from an EMBL/GenBank/DDBJ whole genome shotgun (WGS) entry which is preliminary data.</text>
</comment>
<dbReference type="Proteomes" id="UP000054630">
    <property type="component" value="Unassembled WGS sequence"/>
</dbReference>
<proteinExistence type="predicted"/>
<dbReference type="AlphaFoldDB" id="A0A0V0SCH5"/>
<keyword evidence="2" id="KW-1185">Reference proteome</keyword>
<evidence type="ECO:0000313" key="2">
    <source>
        <dbReference type="Proteomes" id="UP000054630"/>
    </source>
</evidence>
<accession>A0A0V0SCH5</accession>
<evidence type="ECO:0000313" key="1">
    <source>
        <dbReference type="EMBL" id="KRX24439.1"/>
    </source>
</evidence>
<dbReference type="EMBL" id="JYDL01000017">
    <property type="protein sequence ID" value="KRX24439.1"/>
    <property type="molecule type" value="Genomic_DNA"/>
</dbReference>
<protein>
    <submittedName>
        <fullName evidence="1">Uncharacterized protein</fullName>
    </submittedName>
</protein>
<reference evidence="1 2" key="1">
    <citation type="submission" date="2015-01" db="EMBL/GenBank/DDBJ databases">
        <title>Evolution of Trichinella species and genotypes.</title>
        <authorList>
            <person name="Korhonen P.K."/>
            <person name="Edoardo P."/>
            <person name="Giuseppe L.R."/>
            <person name="Gasser R.B."/>
        </authorList>
    </citation>
    <scope>NUCLEOTIDE SEQUENCE [LARGE SCALE GENOMIC DNA]</scope>
    <source>
        <strain evidence="1">ISS37</strain>
    </source>
</reference>